<comment type="similarity">
    <text evidence="1">Belongs to the UPF0065 (bug) family.</text>
</comment>
<dbReference type="Gene3D" id="3.40.190.10">
    <property type="entry name" value="Periplasmic binding protein-like II"/>
    <property type="match status" value="1"/>
</dbReference>
<reference evidence="3 4" key="1">
    <citation type="submission" date="2009-02" db="EMBL/GenBank/DDBJ databases">
        <title>Annotation of Streptomyces hygroscopicus strain ATCC 53653.</title>
        <authorList>
            <consortium name="The Broad Institute Genome Sequencing Platform"/>
            <consortium name="Broad Institute Microbial Sequencing Center"/>
            <person name="Fischbach M."/>
            <person name="Godfrey P."/>
            <person name="Ward D."/>
            <person name="Young S."/>
            <person name="Zeng Q."/>
            <person name="Koehrsen M."/>
            <person name="Alvarado L."/>
            <person name="Berlin A.M."/>
            <person name="Bochicchio J."/>
            <person name="Borenstein D."/>
            <person name="Chapman S.B."/>
            <person name="Chen Z."/>
            <person name="Engels R."/>
            <person name="Freedman E."/>
            <person name="Gellesch M."/>
            <person name="Goldberg J."/>
            <person name="Griggs A."/>
            <person name="Gujja S."/>
            <person name="Heilman E.R."/>
            <person name="Heiman D.I."/>
            <person name="Hepburn T.A."/>
            <person name="Howarth C."/>
            <person name="Jen D."/>
            <person name="Larson L."/>
            <person name="Lewis B."/>
            <person name="Mehta T."/>
            <person name="Park D."/>
            <person name="Pearson M."/>
            <person name="Richards J."/>
            <person name="Roberts A."/>
            <person name="Saif S."/>
            <person name="Shea T.D."/>
            <person name="Shenoy N."/>
            <person name="Sisk P."/>
            <person name="Stolte C."/>
            <person name="Sykes S.N."/>
            <person name="Thomson T."/>
            <person name="Walk T."/>
            <person name="White J."/>
            <person name="Yandava C."/>
            <person name="Straight P."/>
            <person name="Clardy J."/>
            <person name="Hung D."/>
            <person name="Kolter R."/>
            <person name="Mekalanos J."/>
            <person name="Walker S."/>
            <person name="Walsh C.T."/>
            <person name="Wieland-Brown L.C."/>
            <person name="Haas B."/>
            <person name="Nusbaum C."/>
            <person name="Birren B."/>
        </authorList>
    </citation>
    <scope>NUCLEOTIDE SEQUENCE [LARGE SCALE GENOMIC DNA]</scope>
    <source>
        <strain evidence="3 4">ATCC 53653</strain>
    </source>
</reference>
<dbReference type="Pfam" id="PF03401">
    <property type="entry name" value="TctC"/>
    <property type="match status" value="1"/>
</dbReference>
<accession>D9WJN3</accession>
<dbReference type="InterPro" id="IPR005064">
    <property type="entry name" value="BUG"/>
</dbReference>
<evidence type="ECO:0000256" key="2">
    <source>
        <dbReference type="SAM" id="MobiDB-lite"/>
    </source>
</evidence>
<dbReference type="CDD" id="cd07012">
    <property type="entry name" value="PBP2_Bug_TTT"/>
    <property type="match status" value="1"/>
</dbReference>
<dbReference type="AlphaFoldDB" id="D9WJN3"/>
<proteinExistence type="inferred from homology"/>
<evidence type="ECO:0000313" key="4">
    <source>
        <dbReference type="Proteomes" id="UP000003963"/>
    </source>
</evidence>
<evidence type="ECO:0000313" key="3">
    <source>
        <dbReference type="EMBL" id="EFL21461.1"/>
    </source>
</evidence>
<feature type="region of interest" description="Disordered" evidence="2">
    <location>
        <begin position="1"/>
        <end position="34"/>
    </location>
</feature>
<name>D9WJN3_9ACTN</name>
<dbReference type="Gene3D" id="3.40.190.150">
    <property type="entry name" value="Bordetella uptake gene, domain 1"/>
    <property type="match status" value="1"/>
</dbReference>
<sequence>MAGSRGAQAPVIFPAAPDPAPDFRTSPRRSVSMPPLLRNGPRVVLTVTLLATVSSACTIGSADDSTAAAGYPSRGLSILAPGSVGGGWDARARGMSAALTGCKIIDEDVTVTNKPGAGGAIGLARMVGRSGDPYQLMTMDTVTMAGGAVQNDSPVGLSSLTPIAGLTVSPSVIVVPARSPYRDLTSVMAAMKRNPKGMSWVGGSLGGPDHITVASLAKARGIPVKKITYVPTGGGGEVLNLLLSGASKVGMSTLTEIRPQIEAGKLRVLAISGDERPEGLNAPTLKDLGYGGSSVVSTGGVMAPPGLSDGERRAIVSMVDRMRRTSCWKRTLKQNDWRAVWLPDTKFGTLIDRQQKQVAQVLNDVGLTS</sequence>
<dbReference type="SUPFAM" id="SSF53850">
    <property type="entry name" value="Periplasmic binding protein-like II"/>
    <property type="match status" value="1"/>
</dbReference>
<dbReference type="HOGENOM" id="CLU_045683_1_0_11"/>
<protein>
    <submittedName>
        <fullName evidence="3">ATP binding protein</fullName>
    </submittedName>
</protein>
<dbReference type="EMBL" id="GG657754">
    <property type="protein sequence ID" value="EFL21461.1"/>
    <property type="molecule type" value="Genomic_DNA"/>
</dbReference>
<dbReference type="STRING" id="457427.SSOG_01173"/>
<dbReference type="PANTHER" id="PTHR42928">
    <property type="entry name" value="TRICARBOXYLATE-BINDING PROTEIN"/>
    <property type="match status" value="1"/>
</dbReference>
<gene>
    <name evidence="3" type="ORF">SSOG_01173</name>
</gene>
<organism evidence="3 4">
    <name type="scientific">Streptomyces himastatinicus ATCC 53653</name>
    <dbReference type="NCBI Taxonomy" id="457427"/>
    <lineage>
        <taxon>Bacteria</taxon>
        <taxon>Bacillati</taxon>
        <taxon>Actinomycetota</taxon>
        <taxon>Actinomycetes</taxon>
        <taxon>Kitasatosporales</taxon>
        <taxon>Streptomycetaceae</taxon>
        <taxon>Streptomyces</taxon>
        <taxon>Streptomyces violaceusniger group</taxon>
    </lineage>
</organism>
<dbReference type="InterPro" id="IPR042100">
    <property type="entry name" value="Bug_dom1"/>
</dbReference>
<dbReference type="Proteomes" id="UP000003963">
    <property type="component" value="Unassembled WGS sequence"/>
</dbReference>
<evidence type="ECO:0000256" key="1">
    <source>
        <dbReference type="ARBA" id="ARBA00006987"/>
    </source>
</evidence>
<keyword evidence="4" id="KW-1185">Reference proteome</keyword>
<dbReference type="PANTHER" id="PTHR42928:SF3">
    <property type="entry name" value="UPF0065 PROTEIN YFLP"/>
    <property type="match status" value="1"/>
</dbReference>
<dbReference type="PIRSF" id="PIRSF017082">
    <property type="entry name" value="YflP"/>
    <property type="match status" value="1"/>
</dbReference>